<name>A0A9P1NZM1_9CYAN</name>
<reference evidence="5 6" key="1">
    <citation type="submission" date="2014-02" db="EMBL/GenBank/DDBJ databases">
        <authorList>
            <person name="Genoscope - CEA"/>
        </authorList>
    </citation>
    <scope>NUCLEOTIDE SEQUENCE [LARGE SCALE GENOMIC DNA]</scope>
    <source>
        <strain evidence="5 6">PCC 8005</strain>
    </source>
</reference>
<dbReference type="Pfam" id="PF08206">
    <property type="entry name" value="OB_RNB"/>
    <property type="match status" value="1"/>
</dbReference>
<evidence type="ECO:0000256" key="1">
    <source>
        <dbReference type="ARBA" id="ARBA00022722"/>
    </source>
</evidence>
<keyword evidence="6" id="KW-1185">Reference proteome</keyword>
<dbReference type="PROSITE" id="PS50126">
    <property type="entry name" value="S1"/>
    <property type="match status" value="1"/>
</dbReference>
<keyword evidence="3" id="KW-0269">Exonuclease</keyword>
<dbReference type="Gene3D" id="2.40.50.140">
    <property type="entry name" value="Nucleic acid-binding proteins"/>
    <property type="match status" value="2"/>
</dbReference>
<evidence type="ECO:0000256" key="3">
    <source>
        <dbReference type="ARBA" id="ARBA00022839"/>
    </source>
</evidence>
<keyword evidence="1" id="KW-0540">Nuclease</keyword>
<protein>
    <submittedName>
        <fullName evidence="5">Zam protein 3'-5' exoribonuclease, VacB and RNase II</fullName>
        <ecNumber evidence="5">3.1.13.1</ecNumber>
    </submittedName>
</protein>
<dbReference type="PANTHER" id="PTHR23355">
    <property type="entry name" value="RIBONUCLEASE"/>
    <property type="match status" value="1"/>
</dbReference>
<evidence type="ECO:0000313" key="5">
    <source>
        <dbReference type="EMBL" id="CDM93829.1"/>
    </source>
</evidence>
<dbReference type="GO" id="GO:0005829">
    <property type="term" value="C:cytosol"/>
    <property type="evidence" value="ECO:0007669"/>
    <property type="project" value="TreeGrafter"/>
</dbReference>
<evidence type="ECO:0000313" key="6">
    <source>
        <dbReference type="Proteomes" id="UP000032946"/>
    </source>
</evidence>
<dbReference type="SMART" id="SM00316">
    <property type="entry name" value="S1"/>
    <property type="match status" value="1"/>
</dbReference>
<keyword evidence="2 5" id="KW-0378">Hydrolase</keyword>
<dbReference type="InterPro" id="IPR013223">
    <property type="entry name" value="RNase_B_OB_dom"/>
</dbReference>
<dbReference type="InterPro" id="IPR012340">
    <property type="entry name" value="NA-bd_OB-fold"/>
</dbReference>
<proteinExistence type="predicted"/>
<dbReference type="PANTHER" id="PTHR23355:SF9">
    <property type="entry name" value="DIS3-LIKE EXONUCLEASE 2"/>
    <property type="match status" value="1"/>
</dbReference>
<organism evidence="5 6">
    <name type="scientific">Limnospira indica PCC 8005</name>
    <dbReference type="NCBI Taxonomy" id="376219"/>
    <lineage>
        <taxon>Bacteria</taxon>
        <taxon>Bacillati</taxon>
        <taxon>Cyanobacteriota</taxon>
        <taxon>Cyanophyceae</taxon>
        <taxon>Oscillatoriophycideae</taxon>
        <taxon>Oscillatoriales</taxon>
        <taxon>Sirenicapillariaceae</taxon>
        <taxon>Limnospira</taxon>
    </lineage>
</organism>
<dbReference type="Pfam" id="PF00773">
    <property type="entry name" value="RNB"/>
    <property type="match status" value="1"/>
</dbReference>
<accession>A0A9P1NZM1</accession>
<dbReference type="InterPro" id="IPR050180">
    <property type="entry name" value="RNR_Ribonuclease"/>
</dbReference>
<dbReference type="GO" id="GO:0006402">
    <property type="term" value="P:mRNA catabolic process"/>
    <property type="evidence" value="ECO:0007669"/>
    <property type="project" value="TreeGrafter"/>
</dbReference>
<dbReference type="EMBL" id="FO818640">
    <property type="protein sequence ID" value="CDM93829.1"/>
    <property type="molecule type" value="Genomic_DNA"/>
</dbReference>
<dbReference type="EC" id="3.1.13.1" evidence="5"/>
<dbReference type="SMART" id="SM00955">
    <property type="entry name" value="RNB"/>
    <property type="match status" value="1"/>
</dbReference>
<dbReference type="InterPro" id="IPR040476">
    <property type="entry name" value="CSD2"/>
</dbReference>
<dbReference type="GO" id="GO:0003723">
    <property type="term" value="F:RNA binding"/>
    <property type="evidence" value="ECO:0007669"/>
    <property type="project" value="InterPro"/>
</dbReference>
<dbReference type="SMART" id="SM00357">
    <property type="entry name" value="CSP"/>
    <property type="match status" value="1"/>
</dbReference>
<dbReference type="CDD" id="cd04471">
    <property type="entry name" value="S1_RNase_R"/>
    <property type="match status" value="1"/>
</dbReference>
<dbReference type="Proteomes" id="UP000032946">
    <property type="component" value="Chromosome"/>
</dbReference>
<gene>
    <name evidence="5" type="primary">zam</name>
    <name evidence="5" type="ORF">ARTHRO_11502</name>
</gene>
<dbReference type="Pfam" id="PF00575">
    <property type="entry name" value="S1"/>
    <property type="match status" value="1"/>
</dbReference>
<dbReference type="SUPFAM" id="SSF50249">
    <property type="entry name" value="Nucleic acid-binding proteins"/>
    <property type="match status" value="3"/>
</dbReference>
<dbReference type="GO" id="GO:0008859">
    <property type="term" value="F:exoribonuclease II activity"/>
    <property type="evidence" value="ECO:0007669"/>
    <property type="project" value="UniProtKB-EC"/>
</dbReference>
<evidence type="ECO:0000259" key="4">
    <source>
        <dbReference type="PROSITE" id="PS50126"/>
    </source>
</evidence>
<evidence type="ECO:0000256" key="2">
    <source>
        <dbReference type="ARBA" id="ARBA00022801"/>
    </source>
</evidence>
<dbReference type="Pfam" id="PF17876">
    <property type="entry name" value="CSD2"/>
    <property type="match status" value="1"/>
</dbReference>
<dbReference type="InterPro" id="IPR011129">
    <property type="entry name" value="CSD"/>
</dbReference>
<dbReference type="InterPro" id="IPR001900">
    <property type="entry name" value="RNase_II/R"/>
</dbReference>
<feature type="domain" description="S1 motif" evidence="4">
    <location>
        <begin position="678"/>
        <end position="766"/>
    </location>
</feature>
<dbReference type="AlphaFoldDB" id="A0A9P1NZM1"/>
<sequence length="780" mass="87879">MALELPIPIDITKENRYMEFSIATLLANFTEDKSVAPKALEKKLTSDEESLRKFQIAIDALERIGLLEKDKGRYRRIEQESIVEAKLRCSSKGFCFAIQDAESAEDVYIRESHLSTAWNGDRVLVRIIKEGSRRRSPEGEVYLILERANPSVLARVKETKKGYRAVPLDDRLLFEMNLVNPPEELVDAVDHLVHVEVVRYPLGIHRPVGRVVQVLGSDAEEAEDLDIVCCKHDLPRSFPKSVLQETEILLAASATLKNSDLENRLDLRDEPTLSFSPDLGNPEFSVFKPEDEPCQYTIDHALSLKETESGNWKLAVHIADSSHYIQPDTSLDREARRRGIGIYLADKYIPIVPAPLSCDRISLIPGEDRLALSIMIELGPTGKILEYEIQPSIVRVDRQITYQEAQSILDGESSEDKIIEDLLEVSRAIRQMRELRGGFELNLPDTHCHFNDEGELGPMISGTKLVSQAMVSELMILANQVVACHLQSLGVPAIYRVQAAPDPADVAELIKLSIHHGLELELDDESEIQPQDFQVFTQALKNTRAERVLTYLLEDSLKPTVYSTVPKLHFGLALPAYTHCTSPISRYCDLQICRVLKAVFEEGRDRRSTRSKEPVNLHHSSSEGKISWNVLPSELQHDLETQFAQLVVHLSERESVAADAEEDLEGLKKTGFMKERTGQTFIGLITGVQSYGFFVEIELESPGGSTLRVEGLVHVSSLKDDWYEYRSRQQTLVGRKNRNQYRLGDNVEVQVKSVDYYRQQIDLVAVGGGSEAIDDHDDSF</sequence>
<dbReference type="InterPro" id="IPR003029">
    <property type="entry name" value="S1_domain"/>
</dbReference>